<comment type="caution">
    <text evidence="1">The sequence shown here is derived from an EMBL/GenBank/DDBJ whole genome shotgun (WGS) entry which is preliminary data.</text>
</comment>
<name>A0ABD3IJU7_EUCGL</name>
<gene>
    <name evidence="1" type="ORF">ACJRO7_007048</name>
</gene>
<sequence length="111" mass="12205">MVQDVIGGDIGKQTLVHNEQALLDDEEMQLCIFVGNSAIVTLCLALLLKGTKIAVRLERCTKIEKRWGLGNCSIALYCLDAQMNEGPPLSAYYVSDGTEIDVQVTLFEEGR</sequence>
<dbReference type="Proteomes" id="UP001634007">
    <property type="component" value="Unassembled WGS sequence"/>
</dbReference>
<evidence type="ECO:0000313" key="1">
    <source>
        <dbReference type="EMBL" id="KAL3715250.1"/>
    </source>
</evidence>
<organism evidence="1 2">
    <name type="scientific">Eucalyptus globulus</name>
    <name type="common">Tasmanian blue gum</name>
    <dbReference type="NCBI Taxonomy" id="34317"/>
    <lineage>
        <taxon>Eukaryota</taxon>
        <taxon>Viridiplantae</taxon>
        <taxon>Streptophyta</taxon>
        <taxon>Embryophyta</taxon>
        <taxon>Tracheophyta</taxon>
        <taxon>Spermatophyta</taxon>
        <taxon>Magnoliopsida</taxon>
        <taxon>eudicotyledons</taxon>
        <taxon>Gunneridae</taxon>
        <taxon>Pentapetalae</taxon>
        <taxon>rosids</taxon>
        <taxon>malvids</taxon>
        <taxon>Myrtales</taxon>
        <taxon>Myrtaceae</taxon>
        <taxon>Myrtoideae</taxon>
        <taxon>Eucalypteae</taxon>
        <taxon>Eucalyptus</taxon>
    </lineage>
</organism>
<protein>
    <submittedName>
        <fullName evidence="1">Uncharacterized protein</fullName>
    </submittedName>
</protein>
<accession>A0ABD3IJU7</accession>
<keyword evidence="2" id="KW-1185">Reference proteome</keyword>
<dbReference type="EMBL" id="JBJKBG010000011">
    <property type="protein sequence ID" value="KAL3715250.1"/>
    <property type="molecule type" value="Genomic_DNA"/>
</dbReference>
<reference evidence="1 2" key="1">
    <citation type="submission" date="2024-11" db="EMBL/GenBank/DDBJ databases">
        <title>Chromosome-level genome assembly of Eucalyptus globulus Labill. provides insights into its genome evolution.</title>
        <authorList>
            <person name="Li X."/>
        </authorList>
    </citation>
    <scope>NUCLEOTIDE SEQUENCE [LARGE SCALE GENOMIC DNA]</scope>
    <source>
        <strain evidence="1">CL2024</strain>
        <tissue evidence="1">Fresh tender leaves</tissue>
    </source>
</reference>
<proteinExistence type="predicted"/>
<dbReference type="AlphaFoldDB" id="A0ABD3IJU7"/>
<evidence type="ECO:0000313" key="2">
    <source>
        <dbReference type="Proteomes" id="UP001634007"/>
    </source>
</evidence>